<evidence type="ECO:0000313" key="3">
    <source>
        <dbReference type="MGI" id="MGI:1340030"/>
    </source>
</evidence>
<evidence type="ECO:0000313" key="2">
    <source>
        <dbReference type="EMBL" id="AAI07378.1"/>
    </source>
</evidence>
<protein>
    <submittedName>
        <fullName evidence="2">Crlf1 protein</fullName>
    </submittedName>
</protein>
<feature type="non-terminal residue" evidence="2">
    <location>
        <position position="1"/>
    </location>
</feature>
<proteinExistence type="evidence at transcript level"/>
<dbReference type="MGI" id="MGI:1340030">
    <property type="gene designation" value="Crlf1"/>
</dbReference>
<reference evidence="2" key="1">
    <citation type="journal article" date="2004" name="Genome Res.">
        <title>The status, quality, and expansion of the NIH full-length cDNA project: the Mammalian Gene Collection (MGC).</title>
        <authorList>
            <consortium name="The MGC Project Team"/>
            <person name="Gerhard D.S."/>
            <person name="Wagner L."/>
            <person name="Feingold E.A."/>
            <person name="Shenmen C.M."/>
            <person name="Grouse L.H."/>
            <person name="Schuler G."/>
            <person name="Klein S.L."/>
            <person name="Old S."/>
            <person name="Rasooly R."/>
            <person name="Good P."/>
            <person name="Guyer M."/>
            <person name="Peck A.M."/>
            <person name="Derge J.G."/>
            <person name="Lipman D."/>
            <person name="Collins F.S."/>
            <person name="Jang W."/>
            <person name="Sherry S."/>
            <person name="Feolo M."/>
            <person name="Misquitta L."/>
            <person name="Lee E."/>
            <person name="Rotmistrovsky K."/>
            <person name="Greenhut S.F."/>
            <person name="Schaefer C.F."/>
            <person name="Buetow K."/>
            <person name="Bonner T.I."/>
            <person name="Haussler D."/>
            <person name="Kent J."/>
            <person name="Kiekhaus M."/>
            <person name="Furey T."/>
            <person name="Brent M."/>
            <person name="Prange C."/>
            <person name="Schreiber K."/>
            <person name="Shapiro N."/>
            <person name="Bhat N.K."/>
            <person name="Hopkins R.F."/>
            <person name="Hsie F."/>
            <person name="Driscoll T."/>
            <person name="Soares M.B."/>
            <person name="Casavant T.L."/>
            <person name="Scheetz T.E."/>
            <person name="Brown-stein M.J."/>
            <person name="Usdin T.B."/>
            <person name="Toshiyuki S."/>
            <person name="Carninci P."/>
            <person name="Piao Y."/>
            <person name="Dudekula D.B."/>
            <person name="Ko M.S."/>
            <person name="Kawakami K."/>
            <person name="Suzuki Y."/>
            <person name="Sugano S."/>
            <person name="Gruber C.E."/>
            <person name="Smith M.R."/>
            <person name="Simmons B."/>
            <person name="Moore T."/>
            <person name="Waterman R."/>
            <person name="Johnson S.L."/>
            <person name="Ruan Y."/>
            <person name="Wei C.L."/>
            <person name="Mathavan S."/>
            <person name="Gunaratne P.H."/>
            <person name="Wu J."/>
            <person name="Garcia A.M."/>
            <person name="Hulyk S.W."/>
            <person name="Fuh E."/>
            <person name="Yuan Y."/>
            <person name="Sneed A."/>
            <person name="Kowis C."/>
            <person name="Hodgson A."/>
            <person name="Muzny D.M."/>
            <person name="McPherson J."/>
            <person name="Gibbs R.A."/>
            <person name="Fahey J."/>
            <person name="Helton E."/>
            <person name="Ketteman M."/>
            <person name="Madan A."/>
            <person name="Rodrigues S."/>
            <person name="Sanchez A."/>
            <person name="Whiting M."/>
            <person name="Madari A."/>
            <person name="Young A.C."/>
            <person name="Wetherby K.D."/>
            <person name="Granite S.J."/>
            <person name="Kwong P.N."/>
            <person name="Brinkley C.P."/>
            <person name="Pearson R.L."/>
            <person name="Bouffard G.G."/>
            <person name="Blakesly R.W."/>
            <person name="Green E.D."/>
            <person name="Dickson M.C."/>
            <person name="Rodriguez A.C."/>
            <person name="Grimwood J."/>
            <person name="Schmutz J."/>
            <person name="Myers R.M."/>
            <person name="Butterfield Y.S."/>
            <person name="Griffith M."/>
            <person name="Griffith O.L."/>
            <person name="Krzywinski M.I."/>
            <person name="Liao N."/>
            <person name="Morin R."/>
            <person name="Morrin R."/>
            <person name="Palmquist D."/>
            <person name="Petrescu A.S."/>
            <person name="Skalska U."/>
            <person name="Smailus D.E."/>
            <person name="Stott J.M."/>
            <person name="Schnerch A."/>
            <person name="Schein J.E."/>
            <person name="Jones S.J."/>
            <person name="Holt R.A."/>
            <person name="Baross A."/>
            <person name="Marra M.A."/>
            <person name="Clifton S."/>
            <person name="Makowski K.A."/>
            <person name="Bosak S."/>
            <person name="Malek J."/>
        </authorList>
    </citation>
    <scope>NUCLEOTIDE SEQUENCE [LARGE SCALE MRNA]</scope>
    <source>
        <tissue evidence="2">PCR rescued clones</tissue>
    </source>
</reference>
<sequence>GPEPQSAPRRLAPAPYRRCSHRPVRRELKQFLGWLKKHAYCSNLSFRLYDQWRAWMQKSHKTRNQDEGILPSGRRGAARGPAG</sequence>
<organism evidence="2">
    <name type="scientific">Mus musculus</name>
    <name type="common">Mouse</name>
    <dbReference type="NCBI Taxonomy" id="10090"/>
    <lineage>
        <taxon>Eukaryota</taxon>
        <taxon>Metazoa</taxon>
        <taxon>Chordata</taxon>
        <taxon>Craniata</taxon>
        <taxon>Vertebrata</taxon>
        <taxon>Euteleostomi</taxon>
        <taxon>Mammalia</taxon>
        <taxon>Eutheria</taxon>
        <taxon>Euarchontoglires</taxon>
        <taxon>Glires</taxon>
        <taxon>Rodentia</taxon>
        <taxon>Myomorpha</taxon>
        <taxon>Muroidea</taxon>
        <taxon>Muridae</taxon>
        <taxon>Murinae</taxon>
        <taxon>Mus</taxon>
        <taxon>Mus</taxon>
    </lineage>
</organism>
<evidence type="ECO:0000256" key="1">
    <source>
        <dbReference type="SAM" id="MobiDB-lite"/>
    </source>
</evidence>
<feature type="region of interest" description="Disordered" evidence="1">
    <location>
        <begin position="60"/>
        <end position="83"/>
    </location>
</feature>
<dbReference type="AGR" id="MGI:1340030"/>
<feature type="compositionally biased region" description="Low complexity" evidence="1">
    <location>
        <begin position="73"/>
        <end position="83"/>
    </location>
</feature>
<name>Q3B7Y2_MOUSE</name>
<accession>Q3B7Y2</accession>
<dbReference type="PeptideAtlas" id="Q3B7Y2"/>
<dbReference type="AlphaFoldDB" id="Q3B7Y2"/>
<gene>
    <name evidence="2 3" type="primary">Crlf1</name>
</gene>
<dbReference type="EMBL" id="BC107377">
    <property type="protein sequence ID" value="AAI07378.1"/>
    <property type="molecule type" value="mRNA"/>
</dbReference>